<proteinExistence type="predicted"/>
<dbReference type="AlphaFoldDB" id="A0A934NBF7"/>
<protein>
    <submittedName>
        <fullName evidence="1">Uncharacterized protein</fullName>
    </submittedName>
</protein>
<dbReference type="Proteomes" id="UP000612893">
    <property type="component" value="Unassembled WGS sequence"/>
</dbReference>
<keyword evidence="2" id="KW-1185">Reference proteome</keyword>
<organism evidence="1 2">
    <name type="scientific">Candidatus Nephthysia bennettiae</name>
    <dbReference type="NCBI Taxonomy" id="3127016"/>
    <lineage>
        <taxon>Bacteria</taxon>
        <taxon>Bacillati</taxon>
        <taxon>Candidatus Dormiibacterota</taxon>
        <taxon>Candidatus Dormibacteria</taxon>
        <taxon>Candidatus Dormibacterales</taxon>
        <taxon>Candidatus Dormibacteraceae</taxon>
        <taxon>Candidatus Nephthysia</taxon>
    </lineage>
</organism>
<comment type="caution">
    <text evidence="1">The sequence shown here is derived from an EMBL/GenBank/DDBJ whole genome shotgun (WGS) entry which is preliminary data.</text>
</comment>
<evidence type="ECO:0000313" key="2">
    <source>
        <dbReference type="Proteomes" id="UP000612893"/>
    </source>
</evidence>
<dbReference type="RefSeq" id="WP_338204808.1">
    <property type="nucleotide sequence ID" value="NZ_JAEKNR010000223.1"/>
</dbReference>
<sequence>MTETYLTETPLCQLKLAPYGFDNLRRTSPRELTYGVEHLEVGQRFMSIFSLTSFAHDQHITLSSRRTAVTYADGFSSEIGGAWRSG</sequence>
<reference evidence="1" key="1">
    <citation type="submission" date="2020-10" db="EMBL/GenBank/DDBJ databases">
        <title>Ca. Dormibacterota MAGs.</title>
        <authorList>
            <person name="Montgomery K."/>
        </authorList>
    </citation>
    <scope>NUCLEOTIDE SEQUENCE [LARGE SCALE GENOMIC DNA]</scope>
    <source>
        <strain evidence="1">SC8812_S17_10</strain>
    </source>
</reference>
<name>A0A934NBF7_9BACT</name>
<gene>
    <name evidence="1" type="ORF">JF922_22520</name>
</gene>
<dbReference type="EMBL" id="JAEKNR010000223">
    <property type="protein sequence ID" value="MBJ7600829.1"/>
    <property type="molecule type" value="Genomic_DNA"/>
</dbReference>
<accession>A0A934NBF7</accession>
<evidence type="ECO:0000313" key="1">
    <source>
        <dbReference type="EMBL" id="MBJ7600829.1"/>
    </source>
</evidence>